<feature type="region of interest" description="Disordered" evidence="1">
    <location>
        <begin position="351"/>
        <end position="409"/>
    </location>
</feature>
<feature type="region of interest" description="Disordered" evidence="1">
    <location>
        <begin position="42"/>
        <end position="105"/>
    </location>
</feature>
<feature type="region of interest" description="Disordered" evidence="1">
    <location>
        <begin position="223"/>
        <end position="280"/>
    </location>
</feature>
<feature type="region of interest" description="Disordered" evidence="1">
    <location>
        <begin position="496"/>
        <end position="528"/>
    </location>
</feature>
<feature type="compositionally biased region" description="Polar residues" evidence="1">
    <location>
        <begin position="253"/>
        <end position="263"/>
    </location>
</feature>
<feature type="compositionally biased region" description="Basic and acidic residues" evidence="1">
    <location>
        <begin position="45"/>
        <end position="54"/>
    </location>
</feature>
<protein>
    <submittedName>
        <fullName evidence="2">Uncharacterized protein</fullName>
    </submittedName>
</protein>
<accession>A0A8R1DJ49</accession>
<feature type="compositionally biased region" description="Polar residues" evidence="1">
    <location>
        <begin position="351"/>
        <end position="367"/>
    </location>
</feature>
<feature type="compositionally biased region" description="Polar residues" evidence="1">
    <location>
        <begin position="88"/>
        <end position="105"/>
    </location>
</feature>
<sequence length="694" mass="77580">MFRPALSVDMSVVVNAANNIKTIAHICRHYPLSVSRELNIGSMTERNDQRDSRPSSRSPNVRRSTSFTGARLHFNYTGKEQKIRSSRPETPSSQPQLSKTSLPRQSTVDYSFASTLAPETTNIPSSTRISYDQYNPPVKNETKTDIPGRYEPPSTYSKSRLEVPNHYGNLSSSSSSSSTSYQQRSSPLRTDSHSPKDAPLATTYSSPLIPSYSTEEKVAVPHATSTYHRSYESAPPSTIYDNKLEKVPPVQPRGSSMMDSSRPSHYAFREKPPITSSNTLYTPSDVIQGVHKPIESTSPRIIPRTSSLAPLANNQPQILTNSSPNDPFLIARTANNSTNISSNVFPYLPKSSTNQPLSETIQSSSAKPPSVPKRFPTLQSQQTRDPSPSKTLPEPERMDPPVFIRNHYSGTAGIPTLQRQSSLTTIFPTPQSLNSQVYVNQRNQRNPRTLTIGYLPQHGREIEEAQRLLAVETARKQREAEEKAKARAEKKAAEVAANLEKARKEEEAAKQAEKANKKESEPRRTHQRLADFKNGIGALAGRQTGSNPAKSAESLTNALKIDQTATTDTFEGHEDDQKTTQNVADSSEEYKFLERIKNMKTDHNANRRKFAEHYYDIEDNEDDDSTLNSSNSINSFLSTVPEEDIAFLNQQNVCTDLQEHLYTDNSNCYYEFISDDAKQFFTFRNSEENGPVDD</sequence>
<keyword evidence="3" id="KW-1185">Reference proteome</keyword>
<feature type="region of interest" description="Disordered" evidence="1">
    <location>
        <begin position="118"/>
        <end position="208"/>
    </location>
</feature>
<dbReference type="AlphaFoldDB" id="A0A8R1DJ49"/>
<feature type="compositionally biased region" description="Low complexity" evidence="1">
    <location>
        <begin position="171"/>
        <end position="186"/>
    </location>
</feature>
<dbReference type="Proteomes" id="UP000005237">
    <property type="component" value="Unassembled WGS sequence"/>
</dbReference>
<reference evidence="3" key="1">
    <citation type="submission" date="2010-08" db="EMBL/GenBank/DDBJ databases">
        <authorList>
            <consortium name="Caenorhabditis japonica Sequencing Consortium"/>
            <person name="Wilson R.K."/>
        </authorList>
    </citation>
    <scope>NUCLEOTIDE SEQUENCE [LARGE SCALE GENOMIC DNA]</scope>
    <source>
        <strain evidence="3">DF5081</strain>
    </source>
</reference>
<evidence type="ECO:0000313" key="3">
    <source>
        <dbReference type="Proteomes" id="UP000005237"/>
    </source>
</evidence>
<feature type="compositionally biased region" description="Polar residues" evidence="1">
    <location>
        <begin position="118"/>
        <end position="133"/>
    </location>
</feature>
<name>A0A8R1DJ49_CAEJA</name>
<dbReference type="EnsemblMetazoa" id="CJA04185a.1">
    <property type="protein sequence ID" value="CJA04185a.1"/>
    <property type="gene ID" value="WBGene00123389"/>
</dbReference>
<evidence type="ECO:0000256" key="1">
    <source>
        <dbReference type="SAM" id="MobiDB-lite"/>
    </source>
</evidence>
<evidence type="ECO:0000313" key="2">
    <source>
        <dbReference type="EnsemblMetazoa" id="CJA04185a.1"/>
    </source>
</evidence>
<feature type="compositionally biased region" description="Low complexity" evidence="1">
    <location>
        <begin position="55"/>
        <end position="66"/>
    </location>
</feature>
<feature type="compositionally biased region" description="Polar residues" evidence="1">
    <location>
        <begin position="377"/>
        <end position="390"/>
    </location>
</feature>
<organism evidence="2 3">
    <name type="scientific">Caenorhabditis japonica</name>
    <dbReference type="NCBI Taxonomy" id="281687"/>
    <lineage>
        <taxon>Eukaryota</taxon>
        <taxon>Metazoa</taxon>
        <taxon>Ecdysozoa</taxon>
        <taxon>Nematoda</taxon>
        <taxon>Chromadorea</taxon>
        <taxon>Rhabditida</taxon>
        <taxon>Rhabditina</taxon>
        <taxon>Rhabditomorpha</taxon>
        <taxon>Rhabditoidea</taxon>
        <taxon>Rhabditidae</taxon>
        <taxon>Peloderinae</taxon>
        <taxon>Caenorhabditis</taxon>
    </lineage>
</organism>
<feature type="compositionally biased region" description="Basic and acidic residues" evidence="1">
    <location>
        <begin position="500"/>
        <end position="528"/>
    </location>
</feature>
<proteinExistence type="predicted"/>
<reference evidence="2" key="2">
    <citation type="submission" date="2022-06" db="UniProtKB">
        <authorList>
            <consortium name="EnsemblMetazoa"/>
        </authorList>
    </citation>
    <scope>IDENTIFICATION</scope>
    <source>
        <strain evidence="2">DF5081</strain>
    </source>
</reference>